<evidence type="ECO:0000313" key="2">
    <source>
        <dbReference type="Proteomes" id="UP001060085"/>
    </source>
</evidence>
<keyword evidence="2" id="KW-1185">Reference proteome</keyword>
<gene>
    <name evidence="1" type="ORF">M9H77_24042</name>
</gene>
<proteinExistence type="predicted"/>
<dbReference type="Proteomes" id="UP001060085">
    <property type="component" value="Linkage Group LG05"/>
</dbReference>
<organism evidence="1 2">
    <name type="scientific">Catharanthus roseus</name>
    <name type="common">Madagascar periwinkle</name>
    <name type="synonym">Vinca rosea</name>
    <dbReference type="NCBI Taxonomy" id="4058"/>
    <lineage>
        <taxon>Eukaryota</taxon>
        <taxon>Viridiplantae</taxon>
        <taxon>Streptophyta</taxon>
        <taxon>Embryophyta</taxon>
        <taxon>Tracheophyta</taxon>
        <taxon>Spermatophyta</taxon>
        <taxon>Magnoliopsida</taxon>
        <taxon>eudicotyledons</taxon>
        <taxon>Gunneridae</taxon>
        <taxon>Pentapetalae</taxon>
        <taxon>asterids</taxon>
        <taxon>lamiids</taxon>
        <taxon>Gentianales</taxon>
        <taxon>Apocynaceae</taxon>
        <taxon>Rauvolfioideae</taxon>
        <taxon>Vinceae</taxon>
        <taxon>Catharanthinae</taxon>
        <taxon>Catharanthus</taxon>
    </lineage>
</organism>
<name>A0ACC0AUZ5_CATRO</name>
<protein>
    <submittedName>
        <fullName evidence="1">Uncharacterized protein</fullName>
    </submittedName>
</protein>
<dbReference type="EMBL" id="CM044705">
    <property type="protein sequence ID" value="KAI5664719.1"/>
    <property type="molecule type" value="Genomic_DNA"/>
</dbReference>
<sequence>MQSAKQNHKAQSHKTIIIAAAAAAATPWNTHLRDLSRKGQYQKGLVLYRHMLESGTAPNAFTFPFLLKSSAALRLPVTGVQLHCHVIKTGCLSEPFVLTALMSMYCKCSLTEAAEKVFDENPDTRKLTVCYNSLISGYAQNGSVSRGAFLFSEMRRMGLTFDTVTMLGLVSGCNDPMHMMLGNLLHCLCLKYGFGNDFAVGNCFLTMYVNCGSVELARKLFDDIPERELITWNAMISGYAQNGLATHVLDLYHEMLSFGVCPDAEKTLISWTAIIGGYGLHGFGDIAVNLFDEMINSGIRPDGTVFVSVLSACSHAGLIDKGLDYFSAMQRDYGVKPGNEHYSCVVDLFGRAGRLEDACKLIETMETKPDGAVWGALLGACKIHKNVELAGLAFNKVVELEPENIGYYVLLSNIYAEANDLGGVLRVRAMMRERRLKKDPGYSYVEHRGKINLFVAGDRSHPQTEGIYSMLAKLEDLVKELDGLKKKKRYGDLLSGLGVHSERLAIAFALLNTDIGVDILVIKNLRICGDCHIFIKLVSKVVDRQFVVRDATRFHHFRNGLCSCNEYW</sequence>
<reference evidence="2" key="1">
    <citation type="journal article" date="2023" name="Nat. Plants">
        <title>Single-cell RNA sequencing provides a high-resolution roadmap for understanding the multicellular compartmentation of specialized metabolism.</title>
        <authorList>
            <person name="Sun S."/>
            <person name="Shen X."/>
            <person name="Li Y."/>
            <person name="Li Y."/>
            <person name="Wang S."/>
            <person name="Li R."/>
            <person name="Zhang H."/>
            <person name="Shen G."/>
            <person name="Guo B."/>
            <person name="Wei J."/>
            <person name="Xu J."/>
            <person name="St-Pierre B."/>
            <person name="Chen S."/>
            <person name="Sun C."/>
        </authorList>
    </citation>
    <scope>NUCLEOTIDE SEQUENCE [LARGE SCALE GENOMIC DNA]</scope>
</reference>
<accession>A0ACC0AUZ5</accession>
<evidence type="ECO:0000313" key="1">
    <source>
        <dbReference type="EMBL" id="KAI5664719.1"/>
    </source>
</evidence>
<comment type="caution">
    <text evidence="1">The sequence shown here is derived from an EMBL/GenBank/DDBJ whole genome shotgun (WGS) entry which is preliminary data.</text>
</comment>